<dbReference type="EMBL" id="BPLR01002485">
    <property type="protein sequence ID" value="GIX74220.1"/>
    <property type="molecule type" value="Genomic_DNA"/>
</dbReference>
<accession>A0AAV4MQP0</accession>
<evidence type="ECO:0000256" key="1">
    <source>
        <dbReference type="SAM" id="Phobius"/>
    </source>
</evidence>
<dbReference type="AlphaFoldDB" id="A0AAV4MQP0"/>
<keyword evidence="3" id="KW-1185">Reference proteome</keyword>
<protein>
    <submittedName>
        <fullName evidence="2">Uncharacterized protein</fullName>
    </submittedName>
</protein>
<evidence type="ECO:0000313" key="2">
    <source>
        <dbReference type="EMBL" id="GIX74220.1"/>
    </source>
</evidence>
<proteinExistence type="predicted"/>
<dbReference type="Proteomes" id="UP001054945">
    <property type="component" value="Unassembled WGS sequence"/>
</dbReference>
<keyword evidence="1" id="KW-0812">Transmembrane</keyword>
<comment type="caution">
    <text evidence="2">The sequence shown here is derived from an EMBL/GenBank/DDBJ whole genome shotgun (WGS) entry which is preliminary data.</text>
</comment>
<feature type="transmembrane region" description="Helical" evidence="1">
    <location>
        <begin position="34"/>
        <end position="53"/>
    </location>
</feature>
<gene>
    <name evidence="2" type="ORF">CEXT_525651</name>
</gene>
<keyword evidence="1" id="KW-0472">Membrane</keyword>
<evidence type="ECO:0000313" key="3">
    <source>
        <dbReference type="Proteomes" id="UP001054945"/>
    </source>
</evidence>
<name>A0AAV4MQP0_CAEEX</name>
<keyword evidence="1" id="KW-1133">Transmembrane helix</keyword>
<organism evidence="2 3">
    <name type="scientific">Caerostris extrusa</name>
    <name type="common">Bark spider</name>
    <name type="synonym">Caerostris bankana</name>
    <dbReference type="NCBI Taxonomy" id="172846"/>
    <lineage>
        <taxon>Eukaryota</taxon>
        <taxon>Metazoa</taxon>
        <taxon>Ecdysozoa</taxon>
        <taxon>Arthropoda</taxon>
        <taxon>Chelicerata</taxon>
        <taxon>Arachnida</taxon>
        <taxon>Araneae</taxon>
        <taxon>Araneomorphae</taxon>
        <taxon>Entelegynae</taxon>
        <taxon>Araneoidea</taxon>
        <taxon>Araneidae</taxon>
        <taxon>Caerostris</taxon>
    </lineage>
</organism>
<sequence>MYMHDDPTDNDGDESGIHWVFSSKFSLRISESSLAGFLIPIYSIIPPSTFLSIKSGSRITTRPSLPDNPSLLNSPT</sequence>
<reference evidence="2 3" key="1">
    <citation type="submission" date="2021-06" db="EMBL/GenBank/DDBJ databases">
        <title>Caerostris extrusa draft genome.</title>
        <authorList>
            <person name="Kono N."/>
            <person name="Arakawa K."/>
        </authorList>
    </citation>
    <scope>NUCLEOTIDE SEQUENCE [LARGE SCALE GENOMIC DNA]</scope>
</reference>